<dbReference type="PANTHER" id="PTHR43213">
    <property type="entry name" value="BIFUNCTIONAL DTTP/UTP PYROPHOSPHATASE/METHYLTRANSFERASE PROTEIN-RELATED"/>
    <property type="match status" value="1"/>
</dbReference>
<comment type="caution">
    <text evidence="5">The sequence shown here is derived from an EMBL/GenBank/DDBJ whole genome shotgun (WGS) entry which is preliminary data.</text>
</comment>
<dbReference type="GO" id="GO:0005737">
    <property type="term" value="C:cytoplasm"/>
    <property type="evidence" value="ECO:0007669"/>
    <property type="project" value="UniProtKB-SubCell"/>
</dbReference>
<comment type="cofactor">
    <cofactor evidence="1 4">
        <name>a divalent metal cation</name>
        <dbReference type="ChEBI" id="CHEBI:60240"/>
    </cofactor>
</comment>
<comment type="function">
    <text evidence="4">Nucleoside triphosphate pyrophosphatase that hydrolyzes dTTP and UTP. May have a dual role in cell division arrest and in preventing the incorporation of modified nucleotides into cellular nucleic acids.</text>
</comment>
<comment type="caution">
    <text evidence="4">Lacks conserved residue(s) required for the propagation of feature annotation.</text>
</comment>
<feature type="site" description="Important for substrate specificity" evidence="4">
    <location>
        <position position="70"/>
    </location>
</feature>
<accession>A0A7U8C3Y0</accession>
<keyword evidence="6" id="KW-1185">Reference proteome</keyword>
<dbReference type="InterPro" id="IPR029001">
    <property type="entry name" value="ITPase-like_fam"/>
</dbReference>
<evidence type="ECO:0000256" key="3">
    <source>
        <dbReference type="ARBA" id="ARBA00023080"/>
    </source>
</evidence>
<comment type="similarity">
    <text evidence="4">Belongs to the Maf family. YhdE subfamily.</text>
</comment>
<comment type="catalytic activity">
    <reaction evidence="4">
        <text>UTP + H2O = UMP + diphosphate + H(+)</text>
        <dbReference type="Rhea" id="RHEA:29395"/>
        <dbReference type="ChEBI" id="CHEBI:15377"/>
        <dbReference type="ChEBI" id="CHEBI:15378"/>
        <dbReference type="ChEBI" id="CHEBI:33019"/>
        <dbReference type="ChEBI" id="CHEBI:46398"/>
        <dbReference type="ChEBI" id="CHEBI:57865"/>
        <dbReference type="EC" id="3.6.1.9"/>
    </reaction>
</comment>
<dbReference type="Gene3D" id="3.90.950.10">
    <property type="match status" value="1"/>
</dbReference>
<proteinExistence type="inferred from homology"/>
<evidence type="ECO:0000313" key="5">
    <source>
        <dbReference type="EMBL" id="EAR61050.1"/>
    </source>
</evidence>
<dbReference type="NCBIfam" id="TIGR00172">
    <property type="entry name" value="maf"/>
    <property type="match status" value="1"/>
</dbReference>
<gene>
    <name evidence="5" type="primary">maf</name>
    <name evidence="5" type="ORF">MED92_01534</name>
</gene>
<feature type="site" description="Important for substrate specificity" evidence="4">
    <location>
        <position position="152"/>
    </location>
</feature>
<keyword evidence="4" id="KW-0963">Cytoplasm</keyword>
<protein>
    <recommendedName>
        <fullName evidence="4">dTTP/UTP pyrophosphatase</fullName>
        <shortName evidence="4">dTTPase/UTPase</shortName>
        <ecNumber evidence="4">3.6.1.9</ecNumber>
    </recommendedName>
    <alternativeName>
        <fullName evidence="4">Nucleoside triphosphate pyrophosphatase</fullName>
    </alternativeName>
    <alternativeName>
        <fullName evidence="4">Nucleotide pyrophosphatase</fullName>
        <shortName evidence="4">Nucleotide PPase</shortName>
    </alternativeName>
</protein>
<comment type="catalytic activity">
    <reaction evidence="4">
        <text>dTTP + H2O = dTMP + diphosphate + H(+)</text>
        <dbReference type="Rhea" id="RHEA:28534"/>
        <dbReference type="ChEBI" id="CHEBI:15377"/>
        <dbReference type="ChEBI" id="CHEBI:15378"/>
        <dbReference type="ChEBI" id="CHEBI:33019"/>
        <dbReference type="ChEBI" id="CHEBI:37568"/>
        <dbReference type="ChEBI" id="CHEBI:63528"/>
        <dbReference type="EC" id="3.6.1.9"/>
    </reaction>
</comment>
<feature type="site" description="Important for substrate specificity" evidence="4">
    <location>
        <position position="11"/>
    </location>
</feature>
<dbReference type="InterPro" id="IPR003697">
    <property type="entry name" value="Maf-like"/>
</dbReference>
<evidence type="ECO:0000256" key="4">
    <source>
        <dbReference type="HAMAP-Rule" id="MF_00528"/>
    </source>
</evidence>
<dbReference type="EC" id="3.6.1.9" evidence="4"/>
<dbReference type="GO" id="GO:0047429">
    <property type="term" value="F:nucleoside triphosphate diphosphatase activity"/>
    <property type="evidence" value="ECO:0007669"/>
    <property type="project" value="UniProtKB-EC"/>
</dbReference>
<dbReference type="EMBL" id="AAOW01000011">
    <property type="protein sequence ID" value="EAR61050.1"/>
    <property type="molecule type" value="Genomic_DNA"/>
</dbReference>
<comment type="subcellular location">
    <subcellularLocation>
        <location evidence="4">Cytoplasm</location>
    </subcellularLocation>
</comment>
<dbReference type="HAMAP" id="MF_00528">
    <property type="entry name" value="Maf"/>
    <property type="match status" value="1"/>
</dbReference>
<dbReference type="PIRSF" id="PIRSF006305">
    <property type="entry name" value="Maf"/>
    <property type="match status" value="1"/>
</dbReference>
<dbReference type="SUPFAM" id="SSF52972">
    <property type="entry name" value="ITPase-like"/>
    <property type="match status" value="1"/>
</dbReference>
<dbReference type="CDD" id="cd00555">
    <property type="entry name" value="Maf"/>
    <property type="match status" value="1"/>
</dbReference>
<dbReference type="RefSeq" id="WP_007022326.1">
    <property type="nucleotide sequence ID" value="NZ_CH724127.1"/>
</dbReference>
<evidence type="ECO:0000256" key="1">
    <source>
        <dbReference type="ARBA" id="ARBA00001968"/>
    </source>
</evidence>
<reference evidence="5 6" key="1">
    <citation type="submission" date="2006-02" db="EMBL/GenBank/DDBJ databases">
        <authorList>
            <person name="Pinhassi J."/>
            <person name="Pedros-Alio C."/>
            <person name="Ferriera S."/>
            <person name="Johnson J."/>
            <person name="Kravitz S."/>
            <person name="Halpern A."/>
            <person name="Remington K."/>
            <person name="Beeson K."/>
            <person name="Tran B."/>
            <person name="Rogers Y.-H."/>
            <person name="Friedman R."/>
            <person name="Venter J.C."/>
        </authorList>
    </citation>
    <scope>NUCLEOTIDE SEQUENCE [LARGE SCALE GENOMIC DNA]</scope>
    <source>
        <strain evidence="5 6">MED92</strain>
    </source>
</reference>
<name>A0A7U8C3Y0_NEPCE</name>
<dbReference type="GO" id="GO:0009117">
    <property type="term" value="P:nucleotide metabolic process"/>
    <property type="evidence" value="ECO:0007669"/>
    <property type="project" value="UniProtKB-KW"/>
</dbReference>
<dbReference type="PANTHER" id="PTHR43213:SF5">
    <property type="entry name" value="BIFUNCTIONAL DTTP_UTP PYROPHOSPHATASE_METHYLTRANSFERASE PROTEIN-RELATED"/>
    <property type="match status" value="1"/>
</dbReference>
<dbReference type="AlphaFoldDB" id="A0A7U8C3Y0"/>
<dbReference type="Proteomes" id="UP000002171">
    <property type="component" value="Unassembled WGS sequence"/>
</dbReference>
<evidence type="ECO:0000313" key="6">
    <source>
        <dbReference type="Proteomes" id="UP000002171"/>
    </source>
</evidence>
<dbReference type="Pfam" id="PF02545">
    <property type="entry name" value="Maf"/>
    <property type="match status" value="1"/>
</dbReference>
<organism evidence="5 6">
    <name type="scientific">Neptuniibacter caesariensis</name>
    <dbReference type="NCBI Taxonomy" id="207954"/>
    <lineage>
        <taxon>Bacteria</taxon>
        <taxon>Pseudomonadati</taxon>
        <taxon>Pseudomonadota</taxon>
        <taxon>Gammaproteobacteria</taxon>
        <taxon>Oceanospirillales</taxon>
        <taxon>Oceanospirillaceae</taxon>
        <taxon>Neptuniibacter</taxon>
    </lineage>
</organism>
<feature type="active site" description="Proton acceptor" evidence="4">
    <location>
        <position position="69"/>
    </location>
</feature>
<sequence length="194" mass="21249">MDLILASASPRRKELLAQIGVRFDVSPVDICEDVLSGESPEHYVQRLACEKALECFNHTDKTIPVLGSDTTVVLDTQIMGKPRDRSESLEMLLALSGRTHQVMTAVAVVTSERTDSVVVKTDVCFKELSREECESYWWTGEPLDKAGSYGIQGMGAVFVESIKGSYSSVVGLPLAETAQLLTRVNVPIWQSGKV</sequence>
<evidence type="ECO:0000256" key="2">
    <source>
        <dbReference type="ARBA" id="ARBA00022801"/>
    </source>
</evidence>
<keyword evidence="3 4" id="KW-0546">Nucleotide metabolism</keyword>
<keyword evidence="2 4" id="KW-0378">Hydrolase</keyword>